<keyword evidence="3 5" id="KW-0863">Zinc-finger</keyword>
<feature type="region of interest" description="Disordered" evidence="6">
    <location>
        <begin position="321"/>
        <end position="347"/>
    </location>
</feature>
<dbReference type="AlphaFoldDB" id="A0A0L0GC30"/>
<keyword evidence="1" id="KW-0479">Metal-binding</keyword>
<feature type="compositionally biased region" description="Polar residues" evidence="6">
    <location>
        <begin position="321"/>
        <end position="332"/>
    </location>
</feature>
<dbReference type="STRING" id="667725.A0A0L0GC30"/>
<feature type="compositionally biased region" description="Basic residues" evidence="6">
    <location>
        <begin position="252"/>
        <end position="265"/>
    </location>
</feature>
<dbReference type="PANTHER" id="PTHR19818">
    <property type="entry name" value="ZINC FINGER PROTEIN ZIC AND GLI"/>
    <property type="match status" value="1"/>
</dbReference>
<evidence type="ECO:0000313" key="8">
    <source>
        <dbReference type="EMBL" id="KNC86464.1"/>
    </source>
</evidence>
<evidence type="ECO:0000256" key="2">
    <source>
        <dbReference type="ARBA" id="ARBA00022737"/>
    </source>
</evidence>
<dbReference type="GO" id="GO:0000981">
    <property type="term" value="F:DNA-binding transcription factor activity, RNA polymerase II-specific"/>
    <property type="evidence" value="ECO:0007669"/>
    <property type="project" value="TreeGrafter"/>
</dbReference>
<dbReference type="SMART" id="SM00355">
    <property type="entry name" value="ZnF_C2H2"/>
    <property type="match status" value="8"/>
</dbReference>
<protein>
    <recommendedName>
        <fullName evidence="7">C2H2-type domain-containing protein</fullName>
    </recommendedName>
</protein>
<evidence type="ECO:0000259" key="7">
    <source>
        <dbReference type="PROSITE" id="PS50157"/>
    </source>
</evidence>
<evidence type="ECO:0000313" key="9">
    <source>
        <dbReference type="Proteomes" id="UP000054560"/>
    </source>
</evidence>
<feature type="domain" description="C2H2-type" evidence="7">
    <location>
        <begin position="643"/>
        <end position="673"/>
    </location>
</feature>
<feature type="domain" description="C2H2-type" evidence="7">
    <location>
        <begin position="445"/>
        <end position="474"/>
    </location>
</feature>
<sequence length="769" mass="82183">MHKHVFAYLRFDWNEGGHRLVCTWNADRKQDEWLAKTKGVSNVSSACHSGTLQNTGLTPSGTVALGEGAANKGKGIGSRTTGVEIGASLLLSTSRSIQIDGGGTDAGCANANSTIERDAVSTRDSGNIPPSQSKEMDEHNVNTGTVITSHTVEIDEDNANTGKGIPSQTMAIGERSRETTTTTSCVIDVDSFVFEDAPLIQTDCKAELVRAHTEDPGQTLAAPVIPQSAEAHQPTCKDTVPIPKCQSESRDKVKKGRTKKSKHKVPKNDSARPSTGQPTSRPKVEMGQSTPKLEVSAGAKTLSVVYEAQAEQINDAASVANQSATKTQSQTHTYKRMSDSGQSPVTSPLGVNQCAQETLAAAVTKRRRVSAAGDNLAATIAGVPGGLLDTHTRFTPQAGIDTGPAAREHKGLYLYACKQGECRASFASIKKLLVHEEGHEDAKVYVCQWGRCAQKFDIKTGLMAHAKSHKGVQAFECSVPNCHRMFASKQALIAHTRTHPGNGAGAADGGRKTNSDYSGGQINSSYSGNQTNSTDSGSLTDSVDSGCPSTSGSDAEGHVSLATQKSVSAFVCPQTACRKKCGTRKALAEHVDAYHGSAESLHIQTTVHNHNPPTTGIPATTTPTDPVNNTPVPVEANDCVYLYPCTWEGCSLVLTTRVGLLAHCKSVHCTARPYPCKWEKCGEAFKRKEELYAHVEAHLRVPWHRCAHVGCGERFKSEGELSAHAAGHTISRKRYICTQSGCGKRFLEAELLQKHVNACGKYREYIALD</sequence>
<dbReference type="InterPro" id="IPR036236">
    <property type="entry name" value="Znf_C2H2_sf"/>
</dbReference>
<evidence type="ECO:0000256" key="5">
    <source>
        <dbReference type="PROSITE-ProRule" id="PRU00042"/>
    </source>
</evidence>
<dbReference type="Gene3D" id="3.30.160.60">
    <property type="entry name" value="Classic Zinc Finger"/>
    <property type="match status" value="4"/>
</dbReference>
<evidence type="ECO:0000256" key="3">
    <source>
        <dbReference type="ARBA" id="ARBA00022771"/>
    </source>
</evidence>
<dbReference type="GeneID" id="25901878"/>
<dbReference type="eggNOG" id="KOG1721">
    <property type="taxonomic scope" value="Eukaryota"/>
</dbReference>
<dbReference type="GO" id="GO:0008270">
    <property type="term" value="F:zinc ion binding"/>
    <property type="evidence" value="ECO:0007669"/>
    <property type="project" value="UniProtKB-KW"/>
</dbReference>
<dbReference type="Pfam" id="PF00096">
    <property type="entry name" value="zf-C2H2"/>
    <property type="match status" value="2"/>
</dbReference>
<dbReference type="PROSITE" id="PS50157">
    <property type="entry name" value="ZINC_FINGER_C2H2_2"/>
    <property type="match status" value="6"/>
</dbReference>
<feature type="compositionally biased region" description="Polar residues" evidence="6">
    <location>
        <begin position="515"/>
        <end position="553"/>
    </location>
</feature>
<dbReference type="Proteomes" id="UP000054560">
    <property type="component" value="Unassembled WGS sequence"/>
</dbReference>
<feature type="region of interest" description="Disordered" evidence="6">
    <location>
        <begin position="497"/>
        <end position="557"/>
    </location>
</feature>
<dbReference type="GO" id="GO:0000978">
    <property type="term" value="F:RNA polymerase II cis-regulatory region sequence-specific DNA binding"/>
    <property type="evidence" value="ECO:0007669"/>
    <property type="project" value="TreeGrafter"/>
</dbReference>
<evidence type="ECO:0000256" key="6">
    <source>
        <dbReference type="SAM" id="MobiDB-lite"/>
    </source>
</evidence>
<dbReference type="EMBL" id="KQ241650">
    <property type="protein sequence ID" value="KNC86464.1"/>
    <property type="molecule type" value="Genomic_DNA"/>
</dbReference>
<dbReference type="PANTHER" id="PTHR19818:SF139">
    <property type="entry name" value="PAIR-RULE PROTEIN ODD-PAIRED"/>
    <property type="match status" value="1"/>
</dbReference>
<feature type="domain" description="C2H2-type" evidence="7">
    <location>
        <begin position="674"/>
        <end position="698"/>
    </location>
</feature>
<feature type="domain" description="C2H2-type" evidence="7">
    <location>
        <begin position="415"/>
        <end position="444"/>
    </location>
</feature>
<dbReference type="RefSeq" id="XP_014160366.1">
    <property type="nucleotide sequence ID" value="XM_014304891.1"/>
</dbReference>
<reference evidence="8 9" key="1">
    <citation type="submission" date="2011-02" db="EMBL/GenBank/DDBJ databases">
        <title>The Genome Sequence of Sphaeroforma arctica JP610.</title>
        <authorList>
            <consortium name="The Broad Institute Genome Sequencing Platform"/>
            <person name="Russ C."/>
            <person name="Cuomo C."/>
            <person name="Young S.K."/>
            <person name="Zeng Q."/>
            <person name="Gargeya S."/>
            <person name="Alvarado L."/>
            <person name="Berlin A."/>
            <person name="Chapman S.B."/>
            <person name="Chen Z."/>
            <person name="Freedman E."/>
            <person name="Gellesch M."/>
            <person name="Goldberg J."/>
            <person name="Griggs A."/>
            <person name="Gujja S."/>
            <person name="Heilman E."/>
            <person name="Heiman D."/>
            <person name="Howarth C."/>
            <person name="Mehta T."/>
            <person name="Neiman D."/>
            <person name="Pearson M."/>
            <person name="Roberts A."/>
            <person name="Saif S."/>
            <person name="Shea T."/>
            <person name="Shenoy N."/>
            <person name="Sisk P."/>
            <person name="Stolte C."/>
            <person name="Sykes S."/>
            <person name="White J."/>
            <person name="Yandava C."/>
            <person name="Burger G."/>
            <person name="Gray M.W."/>
            <person name="Holland P.W.H."/>
            <person name="King N."/>
            <person name="Lang F.B.F."/>
            <person name="Roger A.J."/>
            <person name="Ruiz-Trillo I."/>
            <person name="Haas B."/>
            <person name="Nusbaum C."/>
            <person name="Birren B."/>
        </authorList>
    </citation>
    <scope>NUCLEOTIDE SEQUENCE [LARGE SCALE GENOMIC DNA]</scope>
    <source>
        <strain evidence="8 9">JP610</strain>
    </source>
</reference>
<dbReference type="InterPro" id="IPR050329">
    <property type="entry name" value="GLI_C2H2-zinc-finger"/>
</dbReference>
<feature type="domain" description="C2H2-type" evidence="7">
    <location>
        <begin position="475"/>
        <end position="504"/>
    </location>
</feature>
<evidence type="ECO:0000256" key="4">
    <source>
        <dbReference type="ARBA" id="ARBA00022833"/>
    </source>
</evidence>
<dbReference type="SUPFAM" id="SSF57667">
    <property type="entry name" value="beta-beta-alpha zinc fingers"/>
    <property type="match status" value="2"/>
</dbReference>
<keyword evidence="2" id="KW-0677">Repeat</keyword>
<dbReference type="GO" id="GO:0005634">
    <property type="term" value="C:nucleus"/>
    <property type="evidence" value="ECO:0007669"/>
    <property type="project" value="UniProtKB-ARBA"/>
</dbReference>
<keyword evidence="4" id="KW-0862">Zinc</keyword>
<name>A0A0L0GC30_9EUKA</name>
<feature type="domain" description="C2H2-type" evidence="7">
    <location>
        <begin position="704"/>
        <end position="733"/>
    </location>
</feature>
<organism evidence="8 9">
    <name type="scientific">Sphaeroforma arctica JP610</name>
    <dbReference type="NCBI Taxonomy" id="667725"/>
    <lineage>
        <taxon>Eukaryota</taxon>
        <taxon>Ichthyosporea</taxon>
        <taxon>Ichthyophonida</taxon>
        <taxon>Sphaeroforma</taxon>
    </lineage>
</organism>
<keyword evidence="9" id="KW-1185">Reference proteome</keyword>
<feature type="compositionally biased region" description="Polar residues" evidence="6">
    <location>
        <begin position="271"/>
        <end position="280"/>
    </location>
</feature>
<gene>
    <name evidence="8" type="ORF">SARC_01374</name>
</gene>
<dbReference type="GO" id="GO:0045944">
    <property type="term" value="P:positive regulation of transcription by RNA polymerase II"/>
    <property type="evidence" value="ECO:0007669"/>
    <property type="project" value="UniProtKB-ARBA"/>
</dbReference>
<accession>A0A0L0GC30</accession>
<evidence type="ECO:0000256" key="1">
    <source>
        <dbReference type="ARBA" id="ARBA00022723"/>
    </source>
</evidence>
<proteinExistence type="predicted"/>
<dbReference type="OrthoDB" id="2687452at2759"/>
<dbReference type="InterPro" id="IPR013087">
    <property type="entry name" value="Znf_C2H2_type"/>
</dbReference>
<dbReference type="PROSITE" id="PS00028">
    <property type="entry name" value="ZINC_FINGER_C2H2_1"/>
    <property type="match status" value="7"/>
</dbReference>
<feature type="region of interest" description="Disordered" evidence="6">
    <location>
        <begin position="228"/>
        <end position="291"/>
    </location>
</feature>